<dbReference type="Proteomes" id="UP000270296">
    <property type="component" value="Unassembled WGS sequence"/>
</dbReference>
<keyword evidence="8" id="KW-1185">Reference proteome</keyword>
<evidence type="ECO:0000313" key="9">
    <source>
        <dbReference type="WBParaSite" id="SBAD_0000376701-mRNA-1"/>
    </source>
</evidence>
<reference evidence="9" key="1">
    <citation type="submission" date="2016-06" db="UniProtKB">
        <authorList>
            <consortium name="WormBaseParasite"/>
        </authorList>
    </citation>
    <scope>IDENTIFICATION</scope>
</reference>
<keyword evidence="5 6" id="KW-0472">Membrane</keyword>
<keyword evidence="4 6" id="KW-1133">Transmembrane helix</keyword>
<accession>A0A183IJ07</accession>
<name>A0A183IJ07_9BILA</name>
<evidence type="ECO:0000313" key="7">
    <source>
        <dbReference type="EMBL" id="VDP01753.1"/>
    </source>
</evidence>
<reference evidence="7 8" key="2">
    <citation type="submission" date="2018-11" db="EMBL/GenBank/DDBJ databases">
        <authorList>
            <consortium name="Pathogen Informatics"/>
        </authorList>
    </citation>
    <scope>NUCLEOTIDE SEQUENCE [LARGE SCALE GENOMIC DNA]</scope>
</reference>
<evidence type="ECO:0000256" key="1">
    <source>
        <dbReference type="ARBA" id="ARBA00004167"/>
    </source>
</evidence>
<comment type="subcellular location">
    <subcellularLocation>
        <location evidence="1">Membrane</location>
        <topology evidence="1">Single-pass membrane protein</topology>
    </subcellularLocation>
</comment>
<gene>
    <name evidence="7" type="ORF">SBAD_LOCUS3603</name>
</gene>
<proteinExistence type="inferred from homology"/>
<evidence type="ECO:0000256" key="3">
    <source>
        <dbReference type="ARBA" id="ARBA00022692"/>
    </source>
</evidence>
<protein>
    <submittedName>
        <fullName evidence="9">ATP synthase subunit e, mitochondrial</fullName>
    </submittedName>
</protein>
<feature type="transmembrane region" description="Helical" evidence="6">
    <location>
        <begin position="12"/>
        <end position="31"/>
    </location>
</feature>
<dbReference type="Pfam" id="PF15990">
    <property type="entry name" value="UPF0767"/>
    <property type="match status" value="1"/>
</dbReference>
<dbReference type="GO" id="GO:0016020">
    <property type="term" value="C:membrane"/>
    <property type="evidence" value="ECO:0007669"/>
    <property type="project" value="UniProtKB-SubCell"/>
</dbReference>
<comment type="similarity">
    <text evidence="2">Belongs to the SMIM12 family.</text>
</comment>
<dbReference type="WBParaSite" id="SBAD_0000376701-mRNA-1">
    <property type="protein sequence ID" value="SBAD_0000376701-mRNA-1"/>
    <property type="gene ID" value="SBAD_0000376701"/>
</dbReference>
<dbReference type="PANTHER" id="PTHR28599:SF1">
    <property type="entry name" value="SMALL INTEGRAL MEMBRANE PROTEIN 12"/>
    <property type="match status" value="1"/>
</dbReference>
<evidence type="ECO:0000256" key="5">
    <source>
        <dbReference type="ARBA" id="ARBA00023136"/>
    </source>
</evidence>
<sequence>MWPAFWVVSRTYAPYIMFPVAFALGFIGYNVEKRWRRERDKLEYLNTSVKEQRMERIMSETSASDPLKVPSLKEKLYVPESSLERNLPAADGKFW</sequence>
<dbReference type="InterPro" id="IPR031933">
    <property type="entry name" value="UPF0767"/>
</dbReference>
<evidence type="ECO:0000256" key="6">
    <source>
        <dbReference type="SAM" id="Phobius"/>
    </source>
</evidence>
<dbReference type="OrthoDB" id="10052506at2759"/>
<organism evidence="9">
    <name type="scientific">Soboliphyme baturini</name>
    <dbReference type="NCBI Taxonomy" id="241478"/>
    <lineage>
        <taxon>Eukaryota</taxon>
        <taxon>Metazoa</taxon>
        <taxon>Ecdysozoa</taxon>
        <taxon>Nematoda</taxon>
        <taxon>Enoplea</taxon>
        <taxon>Dorylaimia</taxon>
        <taxon>Dioctophymatida</taxon>
        <taxon>Dioctophymatoidea</taxon>
        <taxon>Soboliphymatidae</taxon>
        <taxon>Soboliphyme</taxon>
    </lineage>
</organism>
<evidence type="ECO:0000256" key="4">
    <source>
        <dbReference type="ARBA" id="ARBA00022989"/>
    </source>
</evidence>
<evidence type="ECO:0000256" key="2">
    <source>
        <dbReference type="ARBA" id="ARBA00007304"/>
    </source>
</evidence>
<dbReference type="AlphaFoldDB" id="A0A183IJ07"/>
<evidence type="ECO:0000313" key="8">
    <source>
        <dbReference type="Proteomes" id="UP000270296"/>
    </source>
</evidence>
<keyword evidence="3 6" id="KW-0812">Transmembrane</keyword>
<dbReference type="EMBL" id="UZAM01007842">
    <property type="protein sequence ID" value="VDP01753.1"/>
    <property type="molecule type" value="Genomic_DNA"/>
</dbReference>
<dbReference type="PANTHER" id="PTHR28599">
    <property type="entry name" value="SMALL INTEGRAL MEMBRANE PROTEIN 12"/>
    <property type="match status" value="1"/>
</dbReference>